<name>A0A239TL48_9FIRM</name>
<dbReference type="Proteomes" id="UP000215383">
    <property type="component" value="Chromosome 1"/>
</dbReference>
<sequence>MNEQIQAIIDLLQAKNIDYSMIEHIPVYTIDEILALDLPEANLIAKNLFIRDDKKKNYYIIVVAQDKKVNLKALKEKINSRPLGFVSEKDMWNILKLTKGAVTPFGILNDENCIVKVVIDKVFENTNIAVHPNSNTASVWLKTTDLVSIIKEHGNLVEFMDI</sequence>
<dbReference type="PANTHER" id="PTHR31423">
    <property type="entry name" value="YBAK DOMAIN-CONTAINING PROTEIN"/>
    <property type="match status" value="1"/>
</dbReference>
<dbReference type="InterPro" id="IPR036754">
    <property type="entry name" value="YbaK/aa-tRNA-synt-asso_dom_sf"/>
</dbReference>
<comment type="similarity">
    <text evidence="1">Belongs to the PRORSD1 family.</text>
</comment>
<accession>A0A239TL48</accession>
<dbReference type="RefSeq" id="WP_027890698.1">
    <property type="nucleotide sequence ID" value="NZ_CALXYH010000007.1"/>
</dbReference>
<evidence type="ECO:0000259" key="2">
    <source>
        <dbReference type="Pfam" id="PF04073"/>
    </source>
</evidence>
<organism evidence="3 4">
    <name type="scientific">Megamonas hypermegale</name>
    <dbReference type="NCBI Taxonomy" id="158847"/>
    <lineage>
        <taxon>Bacteria</taxon>
        <taxon>Bacillati</taxon>
        <taxon>Bacillota</taxon>
        <taxon>Negativicutes</taxon>
        <taxon>Selenomonadales</taxon>
        <taxon>Selenomonadaceae</taxon>
        <taxon>Megamonas</taxon>
    </lineage>
</organism>
<dbReference type="PANTHER" id="PTHR31423:SF3">
    <property type="entry name" value="PROLYL-TRNA SYNTHETASE ASSOCIATED DOMAIN-CONTAINING PROTEIN 1-RELATED"/>
    <property type="match status" value="1"/>
</dbReference>
<dbReference type="InterPro" id="IPR040285">
    <property type="entry name" value="ProX/PRXD1"/>
</dbReference>
<dbReference type="InterPro" id="IPR007214">
    <property type="entry name" value="YbaK/aa-tRNA-synth-assoc-dom"/>
</dbReference>
<evidence type="ECO:0000313" key="4">
    <source>
        <dbReference type="Proteomes" id="UP000215383"/>
    </source>
</evidence>
<feature type="domain" description="YbaK/aminoacyl-tRNA synthetase-associated" evidence="2">
    <location>
        <begin position="26"/>
        <end position="147"/>
    </location>
</feature>
<proteinExistence type="inferred from homology"/>
<dbReference type="eggNOG" id="COG3760">
    <property type="taxonomic scope" value="Bacteria"/>
</dbReference>
<dbReference type="Pfam" id="PF04073">
    <property type="entry name" value="tRNA_edit"/>
    <property type="match status" value="1"/>
</dbReference>
<dbReference type="EMBL" id="LT906446">
    <property type="protein sequence ID" value="SNU97938.1"/>
    <property type="molecule type" value="Genomic_DNA"/>
</dbReference>
<dbReference type="GeneID" id="78506865"/>
<dbReference type="GO" id="GO:0002161">
    <property type="term" value="F:aminoacyl-tRNA deacylase activity"/>
    <property type="evidence" value="ECO:0007669"/>
    <property type="project" value="InterPro"/>
</dbReference>
<protein>
    <submittedName>
        <fullName evidence="3">Prolyl-tRNA deacylase proX</fullName>
    </submittedName>
</protein>
<reference evidence="3 4" key="1">
    <citation type="submission" date="2017-06" db="EMBL/GenBank/DDBJ databases">
        <authorList>
            <consortium name="Pathogen Informatics"/>
        </authorList>
    </citation>
    <scope>NUCLEOTIDE SEQUENCE [LARGE SCALE GENOMIC DNA]</scope>
    <source>
        <strain evidence="3 4">NCTC10570</strain>
    </source>
</reference>
<dbReference type="AlphaFoldDB" id="A0A239TL48"/>
<gene>
    <name evidence="3" type="primary">proX_1</name>
    <name evidence="3" type="ORF">SAMEA4364220_00842</name>
</gene>
<dbReference type="SUPFAM" id="SSF55826">
    <property type="entry name" value="YbaK/ProRS associated domain"/>
    <property type="match status" value="1"/>
</dbReference>
<evidence type="ECO:0000313" key="3">
    <source>
        <dbReference type="EMBL" id="SNU97938.1"/>
    </source>
</evidence>
<dbReference type="Gene3D" id="3.90.960.10">
    <property type="entry name" value="YbaK/aminoacyl-tRNA synthetase-associated domain"/>
    <property type="match status" value="1"/>
</dbReference>
<keyword evidence="4" id="KW-1185">Reference proteome</keyword>
<evidence type="ECO:0000256" key="1">
    <source>
        <dbReference type="ARBA" id="ARBA00010201"/>
    </source>
</evidence>